<proteinExistence type="predicted"/>
<reference evidence="2 3" key="1">
    <citation type="submission" date="2018-09" db="EMBL/GenBank/DDBJ databases">
        <authorList>
            <person name="Wang F."/>
        </authorList>
    </citation>
    <scope>NUCLEOTIDE SEQUENCE [LARGE SCALE GENOMIC DNA]</scope>
    <source>
        <strain evidence="2 3">PLHSC7-2</strain>
    </source>
</reference>
<dbReference type="InterPro" id="IPR054105">
    <property type="entry name" value="WHD_NrtR"/>
</dbReference>
<evidence type="ECO:0000313" key="2">
    <source>
        <dbReference type="EMBL" id="RJG47486.1"/>
    </source>
</evidence>
<evidence type="ECO:0000259" key="1">
    <source>
        <dbReference type="PROSITE" id="PS51462"/>
    </source>
</evidence>
<reference evidence="2 3" key="2">
    <citation type="submission" date="2019-01" db="EMBL/GenBank/DDBJ databases">
        <title>Motilimonas pumilus sp. nov., isolated from the gut of sea cucumber (Apostichopus japonicus).</title>
        <authorList>
            <person name="Wang F.-Q."/>
            <person name="Ren L.-H."/>
            <person name="Lin Y.-W."/>
            <person name="Sun G.-H."/>
            <person name="Du Z.-J."/>
            <person name="Zhao J.-X."/>
            <person name="Liu X.-J."/>
            <person name="Liu L.-J."/>
        </authorList>
    </citation>
    <scope>NUCLEOTIDE SEQUENCE [LARGE SCALE GENOMIC DNA]</scope>
    <source>
        <strain evidence="2 3">PLHSC7-2</strain>
    </source>
</reference>
<dbReference type="EMBL" id="QZCH01000013">
    <property type="protein sequence ID" value="RJG47486.1"/>
    <property type="molecule type" value="Genomic_DNA"/>
</dbReference>
<dbReference type="CDD" id="cd18873">
    <property type="entry name" value="NUDIX_NadM_like"/>
    <property type="match status" value="1"/>
</dbReference>
<evidence type="ECO:0000313" key="3">
    <source>
        <dbReference type="Proteomes" id="UP000283255"/>
    </source>
</evidence>
<dbReference type="InterPro" id="IPR015797">
    <property type="entry name" value="NUDIX_hydrolase-like_dom_sf"/>
</dbReference>
<dbReference type="InterPro" id="IPR036390">
    <property type="entry name" value="WH_DNA-bd_sf"/>
</dbReference>
<protein>
    <submittedName>
        <fullName evidence="2">NUDIX domain-containing protein</fullName>
    </submittedName>
</protein>
<dbReference type="OrthoDB" id="542521at2"/>
<accession>A0A418YEF8</accession>
<dbReference type="InterPro" id="IPR000086">
    <property type="entry name" value="NUDIX_hydrolase_dom"/>
</dbReference>
<feature type="domain" description="Nudix hydrolase" evidence="1">
    <location>
        <begin position="27"/>
        <end position="163"/>
    </location>
</feature>
<dbReference type="PROSITE" id="PS51462">
    <property type="entry name" value="NUDIX"/>
    <property type="match status" value="1"/>
</dbReference>
<dbReference type="Pfam" id="PF21906">
    <property type="entry name" value="WHD_NrtR"/>
    <property type="match status" value="1"/>
</dbReference>
<organism evidence="2 3">
    <name type="scientific">Motilimonas pumila</name>
    <dbReference type="NCBI Taxonomy" id="2303987"/>
    <lineage>
        <taxon>Bacteria</taxon>
        <taxon>Pseudomonadati</taxon>
        <taxon>Pseudomonadota</taxon>
        <taxon>Gammaproteobacteria</taxon>
        <taxon>Alteromonadales</taxon>
        <taxon>Alteromonadales genera incertae sedis</taxon>
        <taxon>Motilimonas</taxon>
    </lineage>
</organism>
<keyword evidence="3" id="KW-1185">Reference proteome</keyword>
<sequence length="248" mass="28005">MSQGLIPVSETEQSYLNNYNIHDFDVPLTTVDSVLFTVQDGQLFTLLVQRANHPAKGMWGLPGGFVDTQQDTDLDHCAQRHLQQKTGIEAPFLQPLVALGNGQRDPRGWSTSISFYALMAHADCQHYVDTVSDVQWFPLAQAQQMSLAFDHTKILDLALKQLQQKALDSLVLAYALPETFTLTQLQHLHEVILGRSIQSKSFRRRIEQAQVLQDTGEVSDTQGKGKRPSLYRLKPDIAEYRFVRNLEA</sequence>
<name>A0A418YEF8_9GAMM</name>
<dbReference type="Gene3D" id="3.90.79.10">
    <property type="entry name" value="Nucleoside Triphosphate Pyrophosphohydrolase"/>
    <property type="match status" value="1"/>
</dbReference>
<dbReference type="PANTHER" id="PTHR43736">
    <property type="entry name" value="ADP-RIBOSE PYROPHOSPHATASE"/>
    <property type="match status" value="1"/>
</dbReference>
<comment type="caution">
    <text evidence="2">The sequence shown here is derived from an EMBL/GenBank/DDBJ whole genome shotgun (WGS) entry which is preliminary data.</text>
</comment>
<dbReference type="AlphaFoldDB" id="A0A418YEF8"/>
<dbReference type="SUPFAM" id="SSF46785">
    <property type="entry name" value="Winged helix' DNA-binding domain"/>
    <property type="match status" value="1"/>
</dbReference>
<dbReference type="PANTHER" id="PTHR43736:SF4">
    <property type="entry name" value="SLR1690 PROTEIN"/>
    <property type="match status" value="1"/>
</dbReference>
<dbReference type="GO" id="GO:0003824">
    <property type="term" value="F:catalytic activity"/>
    <property type="evidence" value="ECO:0007669"/>
    <property type="project" value="UniProtKB-ARBA"/>
</dbReference>
<dbReference type="SUPFAM" id="SSF55811">
    <property type="entry name" value="Nudix"/>
    <property type="match status" value="1"/>
</dbReference>
<dbReference type="Pfam" id="PF00293">
    <property type="entry name" value="NUDIX"/>
    <property type="match status" value="1"/>
</dbReference>
<dbReference type="Proteomes" id="UP000283255">
    <property type="component" value="Unassembled WGS sequence"/>
</dbReference>
<dbReference type="InterPro" id="IPR036388">
    <property type="entry name" value="WH-like_DNA-bd_sf"/>
</dbReference>
<dbReference type="Gene3D" id="1.10.10.10">
    <property type="entry name" value="Winged helix-like DNA-binding domain superfamily/Winged helix DNA-binding domain"/>
    <property type="match status" value="1"/>
</dbReference>
<gene>
    <name evidence="2" type="ORF">D1Z90_11290</name>
</gene>